<accession>A0A8J3NLB7</accession>
<keyword evidence="3" id="KW-0238">DNA-binding</keyword>
<dbReference type="PANTHER" id="PTHR30419">
    <property type="entry name" value="HTH-TYPE TRANSCRIPTIONAL REGULATOR YBHD"/>
    <property type="match status" value="1"/>
</dbReference>
<keyword evidence="7" id="KW-1185">Reference proteome</keyword>
<evidence type="ECO:0000256" key="1">
    <source>
        <dbReference type="ARBA" id="ARBA00009437"/>
    </source>
</evidence>
<evidence type="ECO:0000256" key="2">
    <source>
        <dbReference type="ARBA" id="ARBA00023015"/>
    </source>
</evidence>
<evidence type="ECO:0000313" key="6">
    <source>
        <dbReference type="EMBL" id="GIF84837.1"/>
    </source>
</evidence>
<gene>
    <name evidence="6" type="ORF">Cba03nite_61860</name>
</gene>
<evidence type="ECO:0000259" key="5">
    <source>
        <dbReference type="PROSITE" id="PS50931"/>
    </source>
</evidence>
<dbReference type="RefSeq" id="WP_203753738.1">
    <property type="nucleotide sequence ID" value="NZ_BONF01000041.1"/>
</dbReference>
<evidence type="ECO:0000313" key="7">
    <source>
        <dbReference type="Proteomes" id="UP000601223"/>
    </source>
</evidence>
<dbReference type="InterPro" id="IPR036390">
    <property type="entry name" value="WH_DNA-bd_sf"/>
</dbReference>
<keyword evidence="4" id="KW-0804">Transcription</keyword>
<comment type="caution">
    <text evidence="6">The sequence shown here is derived from an EMBL/GenBank/DDBJ whole genome shotgun (WGS) entry which is preliminary data.</text>
</comment>
<sequence>MISLHQLRCFLATLEHGSFTAAAGVLGYAQPSISEQVRLLEQGLDTTLFRRVGRGLVPTEAARALAPHAAAALAAVAEAGRAVASVRELLTGTVRFGMFRTARFYLTADLVADVLHQHPGVRLELVGQNSAEVLEHLRKGRLEAAVIALPVEDENMVVTPVLRDELVYVSADPSRLHARVTPAALAAAQLVLPDASWRETDTTRRQLAQAVQRTGHSLRPRIEVEDTETALDIAARGLADTVTWRGVLHALGDRLPAGLAWAPLRPAMYETFAVVHRQGELSPASRVVVDLVMARMRGLDRAMRAEPA</sequence>
<protein>
    <submittedName>
        <fullName evidence="6">LysR family transcriptional regulator</fullName>
    </submittedName>
</protein>
<dbReference type="EMBL" id="BONF01000041">
    <property type="protein sequence ID" value="GIF84837.1"/>
    <property type="molecule type" value="Genomic_DNA"/>
</dbReference>
<dbReference type="GO" id="GO:0003677">
    <property type="term" value="F:DNA binding"/>
    <property type="evidence" value="ECO:0007669"/>
    <property type="project" value="UniProtKB-KW"/>
</dbReference>
<dbReference type="GO" id="GO:0003700">
    <property type="term" value="F:DNA-binding transcription factor activity"/>
    <property type="evidence" value="ECO:0007669"/>
    <property type="project" value="InterPro"/>
</dbReference>
<evidence type="ECO:0000256" key="4">
    <source>
        <dbReference type="ARBA" id="ARBA00023163"/>
    </source>
</evidence>
<dbReference type="InterPro" id="IPR050950">
    <property type="entry name" value="HTH-type_LysR_regulators"/>
</dbReference>
<dbReference type="Proteomes" id="UP000601223">
    <property type="component" value="Unassembled WGS sequence"/>
</dbReference>
<dbReference type="AlphaFoldDB" id="A0A8J3NLB7"/>
<dbReference type="PRINTS" id="PR00039">
    <property type="entry name" value="HTHLYSR"/>
</dbReference>
<dbReference type="SUPFAM" id="SSF46785">
    <property type="entry name" value="Winged helix' DNA-binding domain"/>
    <property type="match status" value="1"/>
</dbReference>
<dbReference type="SUPFAM" id="SSF53850">
    <property type="entry name" value="Periplasmic binding protein-like II"/>
    <property type="match status" value="1"/>
</dbReference>
<organism evidence="6 7">
    <name type="scientific">Catellatospora bangladeshensis</name>
    <dbReference type="NCBI Taxonomy" id="310355"/>
    <lineage>
        <taxon>Bacteria</taxon>
        <taxon>Bacillati</taxon>
        <taxon>Actinomycetota</taxon>
        <taxon>Actinomycetes</taxon>
        <taxon>Micromonosporales</taxon>
        <taxon>Micromonosporaceae</taxon>
        <taxon>Catellatospora</taxon>
    </lineage>
</organism>
<reference evidence="6 7" key="1">
    <citation type="submission" date="2021-01" db="EMBL/GenBank/DDBJ databases">
        <title>Whole genome shotgun sequence of Catellatospora bangladeshensis NBRC 107357.</title>
        <authorList>
            <person name="Komaki H."/>
            <person name="Tamura T."/>
        </authorList>
    </citation>
    <scope>NUCLEOTIDE SEQUENCE [LARGE SCALE GENOMIC DNA]</scope>
    <source>
        <strain evidence="6 7">NBRC 107357</strain>
    </source>
</reference>
<keyword evidence="2" id="KW-0805">Transcription regulation</keyword>
<dbReference type="Pfam" id="PF03466">
    <property type="entry name" value="LysR_substrate"/>
    <property type="match status" value="1"/>
</dbReference>
<dbReference type="Gene3D" id="1.10.10.10">
    <property type="entry name" value="Winged helix-like DNA-binding domain superfamily/Winged helix DNA-binding domain"/>
    <property type="match status" value="1"/>
</dbReference>
<dbReference type="Pfam" id="PF00126">
    <property type="entry name" value="HTH_1"/>
    <property type="match status" value="1"/>
</dbReference>
<evidence type="ECO:0000256" key="3">
    <source>
        <dbReference type="ARBA" id="ARBA00023125"/>
    </source>
</evidence>
<comment type="similarity">
    <text evidence="1">Belongs to the LysR transcriptional regulatory family.</text>
</comment>
<dbReference type="GO" id="GO:0005829">
    <property type="term" value="C:cytosol"/>
    <property type="evidence" value="ECO:0007669"/>
    <property type="project" value="TreeGrafter"/>
</dbReference>
<feature type="domain" description="HTH lysR-type" evidence="5">
    <location>
        <begin position="2"/>
        <end position="59"/>
    </location>
</feature>
<dbReference type="PROSITE" id="PS50931">
    <property type="entry name" value="HTH_LYSR"/>
    <property type="match status" value="1"/>
</dbReference>
<name>A0A8J3NLB7_9ACTN</name>
<dbReference type="InterPro" id="IPR000847">
    <property type="entry name" value="LysR_HTH_N"/>
</dbReference>
<proteinExistence type="inferred from homology"/>
<dbReference type="Gene3D" id="3.40.190.290">
    <property type="match status" value="1"/>
</dbReference>
<dbReference type="InterPro" id="IPR036388">
    <property type="entry name" value="WH-like_DNA-bd_sf"/>
</dbReference>
<dbReference type="InterPro" id="IPR005119">
    <property type="entry name" value="LysR_subst-bd"/>
</dbReference>
<dbReference type="CDD" id="cd05466">
    <property type="entry name" value="PBP2_LTTR_substrate"/>
    <property type="match status" value="1"/>
</dbReference>